<dbReference type="EMBL" id="MT144118">
    <property type="protein sequence ID" value="QJA49103.1"/>
    <property type="molecule type" value="Genomic_DNA"/>
</dbReference>
<dbReference type="AlphaFoldDB" id="A0A6H1ZME5"/>
<proteinExistence type="predicted"/>
<evidence type="ECO:0000256" key="1">
    <source>
        <dbReference type="SAM" id="Phobius"/>
    </source>
</evidence>
<evidence type="ECO:0000313" key="2">
    <source>
        <dbReference type="EMBL" id="QJA49103.1"/>
    </source>
</evidence>
<accession>A0A6H1ZME5</accession>
<keyword evidence="1" id="KW-0812">Transmembrane</keyword>
<reference evidence="2" key="1">
    <citation type="submission" date="2020-03" db="EMBL/GenBank/DDBJ databases">
        <title>The deep terrestrial virosphere.</title>
        <authorList>
            <person name="Holmfeldt K."/>
            <person name="Nilsson E."/>
            <person name="Simone D."/>
            <person name="Lopez-Fernandez M."/>
            <person name="Wu X."/>
            <person name="de Brujin I."/>
            <person name="Lundin D."/>
            <person name="Andersson A."/>
            <person name="Bertilsson S."/>
            <person name="Dopson M."/>
        </authorList>
    </citation>
    <scope>NUCLEOTIDE SEQUENCE</scope>
    <source>
        <strain evidence="2">TM448A01231</strain>
    </source>
</reference>
<name>A0A6H1ZME5_9ZZZZ</name>
<feature type="transmembrane region" description="Helical" evidence="1">
    <location>
        <begin position="85"/>
        <end position="103"/>
    </location>
</feature>
<organism evidence="2">
    <name type="scientific">viral metagenome</name>
    <dbReference type="NCBI Taxonomy" id="1070528"/>
    <lineage>
        <taxon>unclassified sequences</taxon>
        <taxon>metagenomes</taxon>
        <taxon>organismal metagenomes</taxon>
    </lineage>
</organism>
<keyword evidence="1" id="KW-0472">Membrane</keyword>
<protein>
    <submittedName>
        <fullName evidence="2">Uncharacterized protein</fullName>
    </submittedName>
</protein>
<sequence length="106" mass="11737">MKDFINAIAMLWRRQRYVSLTGSGIICKTPGYLVYAHMIGTFAETSTVAVHDGENSNEEKIVDLKAYYSGADHFVPSLPVPFQRGLYAGFGATATSFTVVIITRRE</sequence>
<gene>
    <name evidence="2" type="ORF">TM448A01231_0003</name>
</gene>
<keyword evidence="1" id="KW-1133">Transmembrane helix</keyword>